<organism evidence="2 3">
    <name type="scientific">Nocardioides eburneiflavus</name>
    <dbReference type="NCBI Taxonomy" id="2518372"/>
    <lineage>
        <taxon>Bacteria</taxon>
        <taxon>Bacillati</taxon>
        <taxon>Actinomycetota</taxon>
        <taxon>Actinomycetes</taxon>
        <taxon>Propionibacteriales</taxon>
        <taxon>Nocardioidaceae</taxon>
        <taxon>Nocardioides</taxon>
    </lineage>
</organism>
<evidence type="ECO:0000313" key="3">
    <source>
        <dbReference type="Proteomes" id="UP000297496"/>
    </source>
</evidence>
<protein>
    <submittedName>
        <fullName evidence="2">HNH endonuclease</fullName>
    </submittedName>
</protein>
<dbReference type="GO" id="GO:0004519">
    <property type="term" value="F:endonuclease activity"/>
    <property type="evidence" value="ECO:0007669"/>
    <property type="project" value="UniProtKB-KW"/>
</dbReference>
<reference evidence="2 3" key="1">
    <citation type="submission" date="2019-04" db="EMBL/GenBank/DDBJ databases">
        <title>Three New Species of Nocardioides, Nocardioides euryhalodurans sp. nov., Nocardioides seonyuensis sp. nov. and Nocardioides eburneoflavus sp. nov. Isolated from Soil.</title>
        <authorList>
            <person name="Roh S.G."/>
            <person name="Lee C."/>
            <person name="Kim M.-K."/>
            <person name="Kim S.B."/>
        </authorList>
    </citation>
    <scope>NUCLEOTIDE SEQUENCE [LARGE SCALE GENOMIC DNA]</scope>
    <source>
        <strain evidence="2 3">MMS17-SY213</strain>
    </source>
</reference>
<comment type="caution">
    <text evidence="2">The sequence shown here is derived from an EMBL/GenBank/DDBJ whole genome shotgun (WGS) entry which is preliminary data.</text>
</comment>
<gene>
    <name evidence="2" type="ORF">EXE59_02995</name>
</gene>
<dbReference type="Proteomes" id="UP000297496">
    <property type="component" value="Unassembled WGS sequence"/>
</dbReference>
<feature type="domain" description="HNH nuclease" evidence="1">
    <location>
        <begin position="210"/>
        <end position="259"/>
    </location>
</feature>
<keyword evidence="2" id="KW-0378">Hydrolase</keyword>
<dbReference type="AlphaFoldDB" id="A0A4Z1BZA2"/>
<dbReference type="Pfam" id="PF13391">
    <property type="entry name" value="HNH_2"/>
    <property type="match status" value="1"/>
</dbReference>
<sequence length="316" mass="35196">MHAVVAVTDKRWSDFLSARPHLTEANFWTPSSIGFRALTTGEPMLFKTHAPHDRIVGGGFLSGFVTLRVSEAWRFFGEGNGRATEAQVLEDVNGYRKGQGKAWDPDPVIGCILLRNIFFAPSGADLPAPPEFSRGGIQRYKRYDLTEPTNDHIASALGQLETTARPDLVWPDDLQLDVAGPVVGIPRLTTPRVGQSAFKALVLGAYQRHCAITGSRIEPVLEAAHIRPVRDGGIHRVDNGMLLRSDVHKLFDDGYLGVDDRFRLRVSPRLKSEFGNGVEFYEQERVGHTISVPAYRKLRPEREALTWHMDTVFKSA</sequence>
<evidence type="ECO:0000259" key="1">
    <source>
        <dbReference type="Pfam" id="PF13391"/>
    </source>
</evidence>
<dbReference type="RefSeq" id="WP_135837566.1">
    <property type="nucleotide sequence ID" value="NZ_SRRO01000001.1"/>
</dbReference>
<accession>A0A4Z1BZA2</accession>
<proteinExistence type="predicted"/>
<dbReference type="InterPro" id="IPR003615">
    <property type="entry name" value="HNH_nuc"/>
</dbReference>
<keyword evidence="3" id="KW-1185">Reference proteome</keyword>
<evidence type="ECO:0000313" key="2">
    <source>
        <dbReference type="EMBL" id="TGN63024.1"/>
    </source>
</evidence>
<keyword evidence="2" id="KW-0255">Endonuclease</keyword>
<dbReference type="EMBL" id="SRRO01000001">
    <property type="protein sequence ID" value="TGN63024.1"/>
    <property type="molecule type" value="Genomic_DNA"/>
</dbReference>
<name>A0A4Z1BZA2_9ACTN</name>
<dbReference type="OrthoDB" id="4464809at2"/>
<keyword evidence="2" id="KW-0540">Nuclease</keyword>